<dbReference type="InterPro" id="IPR050187">
    <property type="entry name" value="Lipid_Phosphate_FormReg"/>
</dbReference>
<dbReference type="SUPFAM" id="SSF111331">
    <property type="entry name" value="NAD kinase/diacylglycerol kinase-like"/>
    <property type="match status" value="1"/>
</dbReference>
<dbReference type="PANTHER" id="PTHR12358">
    <property type="entry name" value="SPHINGOSINE KINASE"/>
    <property type="match status" value="1"/>
</dbReference>
<keyword evidence="3 13" id="KW-0808">Transferase</keyword>
<name>A0ABV8AU92_9BACT</name>
<dbReference type="PANTHER" id="PTHR12358:SF106">
    <property type="entry name" value="LIPID KINASE YEGS"/>
    <property type="match status" value="1"/>
</dbReference>
<keyword evidence="11" id="KW-1208">Phospholipid metabolism</keyword>
<feature type="domain" description="DAGKc" evidence="12">
    <location>
        <begin position="1"/>
        <end position="134"/>
    </location>
</feature>
<sequence>MNIVFVVNNKNGGLAAELPKLEQYCQQKNLRDVRFIPTRWKKHAIEIAKEATGDGCSHVIAVGGDGTLHEVINGILQSNISANEYPIIGLLPYGSANDFARTVGLSNSLEELLQLIQSHTTQEIDLGKVVFSKNQETHYFINVTGVGLGALVIQKLERSSNSLSPSLNYFIYIVKGFISYAKKKVKVKSDSWHWRGKLLQMVIANGRYFGNAICATPDAKLIDGQFQVAIFGNLSIWDYLKNLIKLKTGEKIKHPEVSYYTTKEVLIESSDSCGIEADGEYLGLAPAAISVLPKAISFLMPPKPVR</sequence>
<evidence type="ECO:0000259" key="12">
    <source>
        <dbReference type="PROSITE" id="PS50146"/>
    </source>
</evidence>
<evidence type="ECO:0000256" key="9">
    <source>
        <dbReference type="ARBA" id="ARBA00023098"/>
    </source>
</evidence>
<accession>A0ABV8AU92</accession>
<dbReference type="Gene3D" id="2.60.200.40">
    <property type="match status" value="1"/>
</dbReference>
<keyword evidence="2" id="KW-0444">Lipid biosynthesis</keyword>
<evidence type="ECO:0000256" key="7">
    <source>
        <dbReference type="ARBA" id="ARBA00022840"/>
    </source>
</evidence>
<dbReference type="InterPro" id="IPR016064">
    <property type="entry name" value="NAD/diacylglycerol_kinase_sf"/>
</dbReference>
<reference evidence="14" key="1">
    <citation type="journal article" date="2019" name="Int. J. Syst. Evol. Microbiol.">
        <title>The Global Catalogue of Microorganisms (GCM) 10K type strain sequencing project: providing services to taxonomists for standard genome sequencing and annotation.</title>
        <authorList>
            <consortium name="The Broad Institute Genomics Platform"/>
            <consortium name="The Broad Institute Genome Sequencing Center for Infectious Disease"/>
            <person name="Wu L."/>
            <person name="Ma J."/>
        </authorList>
    </citation>
    <scope>NUCLEOTIDE SEQUENCE [LARGE SCALE GENOMIC DNA]</scope>
    <source>
        <strain evidence="14">CCUG 60523</strain>
    </source>
</reference>
<evidence type="ECO:0000256" key="5">
    <source>
        <dbReference type="ARBA" id="ARBA00022741"/>
    </source>
</evidence>
<keyword evidence="6 13" id="KW-0418">Kinase</keyword>
<evidence type="ECO:0000313" key="14">
    <source>
        <dbReference type="Proteomes" id="UP001595805"/>
    </source>
</evidence>
<dbReference type="NCBIfam" id="TIGR00147">
    <property type="entry name" value="YegS/Rv2252/BmrU family lipid kinase"/>
    <property type="match status" value="1"/>
</dbReference>
<keyword evidence="7" id="KW-0067">ATP-binding</keyword>
<keyword evidence="14" id="KW-1185">Reference proteome</keyword>
<evidence type="ECO:0000256" key="4">
    <source>
        <dbReference type="ARBA" id="ARBA00022723"/>
    </source>
</evidence>
<keyword evidence="4" id="KW-0479">Metal-binding</keyword>
<organism evidence="13 14">
    <name type="scientific">Algoriphagus namhaensis</name>
    <dbReference type="NCBI Taxonomy" id="915353"/>
    <lineage>
        <taxon>Bacteria</taxon>
        <taxon>Pseudomonadati</taxon>
        <taxon>Bacteroidota</taxon>
        <taxon>Cytophagia</taxon>
        <taxon>Cytophagales</taxon>
        <taxon>Cyclobacteriaceae</taxon>
        <taxon>Algoriphagus</taxon>
    </lineage>
</organism>
<dbReference type="RefSeq" id="WP_377906877.1">
    <property type="nucleotide sequence ID" value="NZ_JBHRZS010000007.1"/>
</dbReference>
<evidence type="ECO:0000256" key="10">
    <source>
        <dbReference type="ARBA" id="ARBA00023209"/>
    </source>
</evidence>
<dbReference type="InterPro" id="IPR045540">
    <property type="entry name" value="YegS/DAGK_C"/>
</dbReference>
<evidence type="ECO:0000256" key="11">
    <source>
        <dbReference type="ARBA" id="ARBA00023264"/>
    </source>
</evidence>
<dbReference type="Pfam" id="PF19279">
    <property type="entry name" value="YegS_C"/>
    <property type="match status" value="1"/>
</dbReference>
<gene>
    <name evidence="13" type="ORF">ACFOSV_15155</name>
</gene>
<comment type="caution">
    <text evidence="13">The sequence shown here is derived from an EMBL/GenBank/DDBJ whole genome shotgun (WGS) entry which is preliminary data.</text>
</comment>
<dbReference type="InterPro" id="IPR005218">
    <property type="entry name" value="Diacylglycerol/lipid_kinase"/>
</dbReference>
<keyword evidence="9" id="KW-0443">Lipid metabolism</keyword>
<dbReference type="InterPro" id="IPR001206">
    <property type="entry name" value="Diacylglycerol_kinase_cat_dom"/>
</dbReference>
<keyword evidence="5" id="KW-0547">Nucleotide-binding</keyword>
<keyword evidence="8" id="KW-0460">Magnesium</keyword>
<dbReference type="Gene3D" id="3.40.50.10330">
    <property type="entry name" value="Probable inorganic polyphosphate/atp-NAD kinase, domain 1"/>
    <property type="match status" value="1"/>
</dbReference>
<dbReference type="GO" id="GO:0016301">
    <property type="term" value="F:kinase activity"/>
    <property type="evidence" value="ECO:0007669"/>
    <property type="project" value="UniProtKB-KW"/>
</dbReference>
<dbReference type="EMBL" id="JBHRZS010000007">
    <property type="protein sequence ID" value="MFC3881531.1"/>
    <property type="molecule type" value="Genomic_DNA"/>
</dbReference>
<evidence type="ECO:0000256" key="3">
    <source>
        <dbReference type="ARBA" id="ARBA00022679"/>
    </source>
</evidence>
<protein>
    <submittedName>
        <fullName evidence="13">Diacylglycerol/lipid kinase family protein</fullName>
        <ecNumber evidence="13">2.7.1.-</ecNumber>
    </submittedName>
</protein>
<evidence type="ECO:0000256" key="6">
    <source>
        <dbReference type="ARBA" id="ARBA00022777"/>
    </source>
</evidence>
<dbReference type="InterPro" id="IPR017438">
    <property type="entry name" value="ATP-NAD_kinase_N"/>
</dbReference>
<evidence type="ECO:0000256" key="1">
    <source>
        <dbReference type="ARBA" id="ARBA00001946"/>
    </source>
</evidence>
<comment type="cofactor">
    <cofactor evidence="1">
        <name>Mg(2+)</name>
        <dbReference type="ChEBI" id="CHEBI:18420"/>
    </cofactor>
</comment>
<dbReference type="Proteomes" id="UP001595805">
    <property type="component" value="Unassembled WGS sequence"/>
</dbReference>
<evidence type="ECO:0000256" key="2">
    <source>
        <dbReference type="ARBA" id="ARBA00022516"/>
    </source>
</evidence>
<dbReference type="Pfam" id="PF00781">
    <property type="entry name" value="DAGK_cat"/>
    <property type="match status" value="1"/>
</dbReference>
<keyword evidence="10" id="KW-0594">Phospholipid biosynthesis</keyword>
<proteinExistence type="predicted"/>
<dbReference type="SMART" id="SM00046">
    <property type="entry name" value="DAGKc"/>
    <property type="match status" value="1"/>
</dbReference>
<dbReference type="PROSITE" id="PS50146">
    <property type="entry name" value="DAGK"/>
    <property type="match status" value="1"/>
</dbReference>
<evidence type="ECO:0000256" key="8">
    <source>
        <dbReference type="ARBA" id="ARBA00022842"/>
    </source>
</evidence>
<evidence type="ECO:0000313" key="13">
    <source>
        <dbReference type="EMBL" id="MFC3881531.1"/>
    </source>
</evidence>
<dbReference type="EC" id="2.7.1.-" evidence="13"/>